<dbReference type="PANTHER" id="PTHR22803">
    <property type="entry name" value="MANNOSE, PHOSPHOLIPASE, LECTIN RECEPTOR RELATED"/>
    <property type="match status" value="1"/>
</dbReference>
<organism evidence="4 5">
    <name type="scientific">Erpetoichthys calabaricus</name>
    <name type="common">Rope fish</name>
    <name type="synonym">Calamoichthys calabaricus</name>
    <dbReference type="NCBI Taxonomy" id="27687"/>
    <lineage>
        <taxon>Eukaryota</taxon>
        <taxon>Metazoa</taxon>
        <taxon>Chordata</taxon>
        <taxon>Craniata</taxon>
        <taxon>Vertebrata</taxon>
        <taxon>Euteleostomi</taxon>
        <taxon>Actinopterygii</taxon>
        <taxon>Polypteriformes</taxon>
        <taxon>Polypteridae</taxon>
        <taxon>Erpetoichthys</taxon>
    </lineage>
</organism>
<dbReference type="InterPro" id="IPR016186">
    <property type="entry name" value="C-type_lectin-like/link_sf"/>
</dbReference>
<dbReference type="Pfam" id="PF00059">
    <property type="entry name" value="Lectin_C"/>
    <property type="match status" value="1"/>
</dbReference>
<reference evidence="4" key="2">
    <citation type="submission" date="2025-08" db="UniProtKB">
        <authorList>
            <consortium name="Ensembl"/>
        </authorList>
    </citation>
    <scope>IDENTIFICATION</scope>
</reference>
<keyword evidence="2" id="KW-0732">Signal</keyword>
<protein>
    <recommendedName>
        <fullName evidence="3">C-type lectin domain-containing protein</fullName>
    </recommendedName>
</protein>
<evidence type="ECO:0000259" key="3">
    <source>
        <dbReference type="PROSITE" id="PS50041"/>
    </source>
</evidence>
<reference evidence="4" key="1">
    <citation type="submission" date="2021-06" db="EMBL/GenBank/DDBJ databases">
        <authorList>
            <consortium name="Wellcome Sanger Institute Data Sharing"/>
        </authorList>
    </citation>
    <scope>NUCLEOTIDE SEQUENCE [LARGE SCALE GENOMIC DNA]</scope>
</reference>
<evidence type="ECO:0000256" key="1">
    <source>
        <dbReference type="ARBA" id="ARBA00023157"/>
    </source>
</evidence>
<dbReference type="Proteomes" id="UP000694620">
    <property type="component" value="Chromosome 5"/>
</dbReference>
<keyword evidence="5" id="KW-1185">Reference proteome</keyword>
<dbReference type="InterPro" id="IPR016187">
    <property type="entry name" value="CTDL_fold"/>
</dbReference>
<evidence type="ECO:0000313" key="4">
    <source>
        <dbReference type="Ensembl" id="ENSECRP00000019167.1"/>
    </source>
</evidence>
<dbReference type="InterPro" id="IPR001304">
    <property type="entry name" value="C-type_lectin-like"/>
</dbReference>
<dbReference type="Ensembl" id="ENSECRT00000019560.1">
    <property type="protein sequence ID" value="ENSECRP00000019167.1"/>
    <property type="gene ID" value="ENSECRG00000012824.1"/>
</dbReference>
<dbReference type="InterPro" id="IPR050111">
    <property type="entry name" value="C-type_lectin/snaclec_domain"/>
</dbReference>
<evidence type="ECO:0000256" key="2">
    <source>
        <dbReference type="SAM" id="SignalP"/>
    </source>
</evidence>
<dbReference type="SUPFAM" id="SSF56436">
    <property type="entry name" value="C-type lectin-like"/>
    <property type="match status" value="1"/>
</dbReference>
<dbReference type="InterPro" id="IPR018378">
    <property type="entry name" value="C-type_lectin_CS"/>
</dbReference>
<accession>A0A8C4SM54</accession>
<keyword evidence="1" id="KW-1015">Disulfide bond</keyword>
<dbReference type="AlphaFoldDB" id="A0A8C4SM54"/>
<dbReference type="PROSITE" id="PS00615">
    <property type="entry name" value="C_TYPE_LECTIN_1"/>
    <property type="match status" value="1"/>
</dbReference>
<dbReference type="Gene3D" id="3.10.100.10">
    <property type="entry name" value="Mannose-Binding Protein A, subunit A"/>
    <property type="match status" value="1"/>
</dbReference>
<dbReference type="PROSITE" id="PS50041">
    <property type="entry name" value="C_TYPE_LECTIN_2"/>
    <property type="match status" value="1"/>
</dbReference>
<dbReference type="CDD" id="cd00037">
    <property type="entry name" value="CLECT"/>
    <property type="match status" value="1"/>
</dbReference>
<proteinExistence type="predicted"/>
<sequence>ANILTLMLVPLFFFYCTEKPPPTPAPGDGNCRDGWYTYGRYCYLIVSEKKGYSWYHARHYCQEGRAELASIHSRAEVEFLLKAEYNKYHNLWIGLSKDTSPSSSLQVGWSWTDKSAVSFTSWAPGEPNGLQHSGGGSSENCVEMYVQDGRWNDNNCVTERGFICRHRQCK</sequence>
<feature type="domain" description="C-type lectin" evidence="3">
    <location>
        <begin position="38"/>
        <end position="165"/>
    </location>
</feature>
<name>A0A8C4SM54_ERPCA</name>
<dbReference type="PRINTS" id="PR01504">
    <property type="entry name" value="PNCREATITSAP"/>
</dbReference>
<dbReference type="SMART" id="SM00034">
    <property type="entry name" value="CLECT"/>
    <property type="match status" value="1"/>
</dbReference>
<feature type="signal peptide" evidence="2">
    <location>
        <begin position="1"/>
        <end position="18"/>
    </location>
</feature>
<feature type="chain" id="PRO_5034289749" description="C-type lectin domain-containing protein" evidence="2">
    <location>
        <begin position="19"/>
        <end position="170"/>
    </location>
</feature>
<dbReference type="GeneTree" id="ENSGT01100000263473"/>
<reference evidence="4" key="3">
    <citation type="submission" date="2025-09" db="UniProtKB">
        <authorList>
            <consortium name="Ensembl"/>
        </authorList>
    </citation>
    <scope>IDENTIFICATION</scope>
</reference>
<evidence type="ECO:0000313" key="5">
    <source>
        <dbReference type="Proteomes" id="UP000694620"/>
    </source>
</evidence>